<organism evidence="12 13">
    <name type="scientific">Spinactinospora alkalitolerans</name>
    <dbReference type="NCBI Taxonomy" id="687207"/>
    <lineage>
        <taxon>Bacteria</taxon>
        <taxon>Bacillati</taxon>
        <taxon>Actinomycetota</taxon>
        <taxon>Actinomycetes</taxon>
        <taxon>Streptosporangiales</taxon>
        <taxon>Nocardiopsidaceae</taxon>
        <taxon>Spinactinospora</taxon>
    </lineage>
</organism>
<dbReference type="PANTHER" id="PTHR34876:SF4">
    <property type="entry name" value="1,4-BETA-D-GLUCAN CELLOBIOHYDROLASE C-RELATED"/>
    <property type="match status" value="1"/>
</dbReference>
<dbReference type="InterPro" id="IPR001919">
    <property type="entry name" value="CBD2"/>
</dbReference>
<evidence type="ECO:0000256" key="6">
    <source>
        <dbReference type="ARBA" id="ARBA00023295"/>
    </source>
</evidence>
<dbReference type="Pfam" id="PF01341">
    <property type="entry name" value="Glyco_hydro_6"/>
    <property type="match status" value="1"/>
</dbReference>
<feature type="domain" description="CBM2" evidence="11">
    <location>
        <begin position="328"/>
        <end position="430"/>
    </location>
</feature>
<evidence type="ECO:0000256" key="1">
    <source>
        <dbReference type="ARBA" id="ARBA00022729"/>
    </source>
</evidence>
<dbReference type="InterPro" id="IPR016288">
    <property type="entry name" value="Beta_cellobiohydrolase"/>
</dbReference>
<dbReference type="SUPFAM" id="SSF51989">
    <property type="entry name" value="Glycosyl hydrolases family 6, cellulases"/>
    <property type="match status" value="1"/>
</dbReference>
<feature type="signal peptide" evidence="9">
    <location>
        <begin position="1"/>
        <end position="29"/>
    </location>
</feature>
<feature type="active site" evidence="8">
    <location>
        <position position="108"/>
    </location>
</feature>
<evidence type="ECO:0000256" key="4">
    <source>
        <dbReference type="ARBA" id="ARBA00023157"/>
    </source>
</evidence>
<dbReference type="Gene3D" id="2.60.40.290">
    <property type="match status" value="1"/>
</dbReference>
<gene>
    <name evidence="12" type="ORF">HDA32_005644</name>
</gene>
<comment type="caution">
    <text evidence="12">The sequence shown here is derived from an EMBL/GenBank/DDBJ whole genome shotgun (WGS) entry which is preliminary data.</text>
</comment>
<dbReference type="InterPro" id="IPR036434">
    <property type="entry name" value="Beta_cellobiohydrolase_sf"/>
</dbReference>
<keyword evidence="13" id="KW-1185">Reference proteome</keyword>
<dbReference type="Gene3D" id="3.20.20.40">
    <property type="entry name" value="1, 4-beta cellobiohydrolase"/>
    <property type="match status" value="1"/>
</dbReference>
<keyword evidence="2 9" id="KW-0378">Hydrolase</keyword>
<keyword evidence="4" id="KW-1015">Disulfide bond</keyword>
<dbReference type="InterPro" id="IPR012291">
    <property type="entry name" value="CBM2_carb-bd_dom_sf"/>
</dbReference>
<evidence type="ECO:0000256" key="8">
    <source>
        <dbReference type="PROSITE-ProRule" id="PRU10056"/>
    </source>
</evidence>
<evidence type="ECO:0000313" key="12">
    <source>
        <dbReference type="EMBL" id="NYE50524.1"/>
    </source>
</evidence>
<feature type="chain" id="PRO_5033114298" description="Glucanase" evidence="9">
    <location>
        <begin position="30"/>
        <end position="430"/>
    </location>
</feature>
<keyword evidence="6 9" id="KW-0326">Glycosidase</keyword>
<accession>A0A852U8U4</accession>
<sequence>MFRKLMRPTLGAALVLAAAVAVGPSPASAAESAFYVNPDTQAAEWVRNNPGDPRASVIGDRIADVPQGTWFTEYNPNEVRGQVDALVGAAAAEGKTPIMVVYNIPNRDCSNHSGGGAPDHSAYRSWVDQVAAGLEGRPATIVMEPDVLSLMGNCMDRGQQDQVMESMAYAGKALMAGSSQARVYFDAGHSNWHSPAEIASLLNGADIAGSAHGISSNVSNYNWTSDEVAYAEQVIAATGHSSLRAVIDTSRNGNGPRGSEWCDPEGRAIGTPSTTDTGNGMIDAFLWVKLPGEADGCAASAGQFVPQLAYDMAMAAPDPGPEPEPEPEPEPGDGCTAAYSVTNEWSDGFQANVTVTADSGIDGWTVTWDFADGQSVNQAWNATVTSSGTQVTATDAGYNGLLGSGESTDFGFTGNHSGANGIPSLTCTAD</sequence>
<dbReference type="GO" id="GO:0004553">
    <property type="term" value="F:hydrolase activity, hydrolyzing O-glycosyl compounds"/>
    <property type="evidence" value="ECO:0007669"/>
    <property type="project" value="InterPro"/>
</dbReference>
<evidence type="ECO:0000256" key="3">
    <source>
        <dbReference type="ARBA" id="ARBA00023001"/>
    </source>
</evidence>
<dbReference type="RefSeq" id="WP_179645988.1">
    <property type="nucleotide sequence ID" value="NZ_BAAAYY010000006.1"/>
</dbReference>
<feature type="compositionally biased region" description="Acidic residues" evidence="10">
    <location>
        <begin position="321"/>
        <end position="331"/>
    </location>
</feature>
<dbReference type="SUPFAM" id="SSF49384">
    <property type="entry name" value="Carbohydrate-binding domain"/>
    <property type="match status" value="1"/>
</dbReference>
<evidence type="ECO:0000256" key="2">
    <source>
        <dbReference type="ARBA" id="ARBA00022801"/>
    </source>
</evidence>
<dbReference type="PROSITE" id="PS51173">
    <property type="entry name" value="CBM2"/>
    <property type="match status" value="1"/>
</dbReference>
<proteinExistence type="inferred from homology"/>
<keyword evidence="5 9" id="KW-0119">Carbohydrate metabolism</keyword>
<dbReference type="GO" id="GO:0030247">
    <property type="term" value="F:polysaccharide binding"/>
    <property type="evidence" value="ECO:0007669"/>
    <property type="project" value="UniProtKB-UniRule"/>
</dbReference>
<keyword evidence="1 9" id="KW-0732">Signal</keyword>
<name>A0A852U8U4_9ACTN</name>
<reference evidence="12 13" key="1">
    <citation type="submission" date="2020-07" db="EMBL/GenBank/DDBJ databases">
        <title>Sequencing the genomes of 1000 actinobacteria strains.</title>
        <authorList>
            <person name="Klenk H.-P."/>
        </authorList>
    </citation>
    <scope>NUCLEOTIDE SEQUENCE [LARGE SCALE GENOMIC DNA]</scope>
    <source>
        <strain evidence="12 13">CXB654</strain>
    </source>
</reference>
<comment type="similarity">
    <text evidence="9">Belongs to the glycosyl hydrolase family 6.</text>
</comment>
<dbReference type="PROSITE" id="PS00655">
    <property type="entry name" value="GLYCOSYL_HYDROL_F6_1"/>
    <property type="match status" value="1"/>
</dbReference>
<dbReference type="Proteomes" id="UP000589036">
    <property type="component" value="Unassembled WGS sequence"/>
</dbReference>
<evidence type="ECO:0000256" key="5">
    <source>
        <dbReference type="ARBA" id="ARBA00023277"/>
    </source>
</evidence>
<dbReference type="PRINTS" id="PR00733">
    <property type="entry name" value="GLHYDRLASE6"/>
</dbReference>
<dbReference type="InterPro" id="IPR008965">
    <property type="entry name" value="CBM2/CBM3_carb-bd_dom_sf"/>
</dbReference>
<feature type="region of interest" description="Disordered" evidence="10">
    <location>
        <begin position="316"/>
        <end position="336"/>
    </location>
</feature>
<dbReference type="PANTHER" id="PTHR34876">
    <property type="match status" value="1"/>
</dbReference>
<dbReference type="EC" id="3.2.1.-" evidence="9"/>
<protein>
    <recommendedName>
        <fullName evidence="9">Glucanase</fullName>
        <ecNumber evidence="9">3.2.1.-</ecNumber>
    </recommendedName>
</protein>
<dbReference type="GO" id="GO:0030245">
    <property type="term" value="P:cellulose catabolic process"/>
    <property type="evidence" value="ECO:0007669"/>
    <property type="project" value="UniProtKB-KW"/>
</dbReference>
<dbReference type="EMBL" id="JACCCC010000001">
    <property type="protein sequence ID" value="NYE50524.1"/>
    <property type="molecule type" value="Genomic_DNA"/>
</dbReference>
<evidence type="ECO:0000256" key="9">
    <source>
        <dbReference type="RuleBase" id="RU361186"/>
    </source>
</evidence>
<dbReference type="AlphaFoldDB" id="A0A852U8U4"/>
<evidence type="ECO:0000259" key="11">
    <source>
        <dbReference type="PROSITE" id="PS51173"/>
    </source>
</evidence>
<evidence type="ECO:0000256" key="7">
    <source>
        <dbReference type="ARBA" id="ARBA00023326"/>
    </source>
</evidence>
<evidence type="ECO:0000313" key="13">
    <source>
        <dbReference type="Proteomes" id="UP000589036"/>
    </source>
</evidence>
<dbReference type="Pfam" id="PF00553">
    <property type="entry name" value="CBM_2"/>
    <property type="match status" value="1"/>
</dbReference>
<dbReference type="SMART" id="SM00637">
    <property type="entry name" value="CBD_II"/>
    <property type="match status" value="1"/>
</dbReference>
<keyword evidence="7 9" id="KW-0624">Polysaccharide degradation</keyword>
<keyword evidence="3 9" id="KW-0136">Cellulose degradation</keyword>
<dbReference type="InterPro" id="IPR001524">
    <property type="entry name" value="Glyco_hydro_6_CS"/>
</dbReference>
<evidence type="ECO:0000256" key="10">
    <source>
        <dbReference type="SAM" id="MobiDB-lite"/>
    </source>
</evidence>